<name>A0A7G9S6V9_9MICO</name>
<dbReference type="KEGG" id="ldn:H9L06_04550"/>
<evidence type="ECO:0000313" key="1">
    <source>
        <dbReference type="EMBL" id="QNN63584.1"/>
    </source>
</evidence>
<accession>A0A7G9S6V9</accession>
<keyword evidence="2" id="KW-1185">Reference proteome</keyword>
<sequence>MKITLPDDCGNSPRNLLVSQFSADWAAGKIESLRPLLSDDVQWEVVGWPELDSEAALSFPKDVREVEVFTAINHGRASSCNGFMLTGAGRIDFAHVFLFTGVAKTAKINQIRTYLVQI</sequence>
<reference evidence="1 2" key="1">
    <citation type="submission" date="2020-08" db="EMBL/GenBank/DDBJ databases">
        <title>Genome sequence of Leucobacter denitrificans KACC 14055T.</title>
        <authorList>
            <person name="Hyun D.-W."/>
            <person name="Bae J.-W."/>
        </authorList>
    </citation>
    <scope>NUCLEOTIDE SEQUENCE [LARGE SCALE GENOMIC DNA]</scope>
    <source>
        <strain evidence="1 2">KACC 14055</strain>
    </source>
</reference>
<gene>
    <name evidence="1" type="ORF">H9L06_04550</name>
</gene>
<dbReference type="Gene3D" id="3.10.450.50">
    <property type="match status" value="1"/>
</dbReference>
<evidence type="ECO:0000313" key="2">
    <source>
        <dbReference type="Proteomes" id="UP000515934"/>
    </source>
</evidence>
<dbReference type="RefSeq" id="WP_187556048.1">
    <property type="nucleotide sequence ID" value="NZ_CP060716.1"/>
</dbReference>
<evidence type="ECO:0008006" key="3">
    <source>
        <dbReference type="Google" id="ProtNLM"/>
    </source>
</evidence>
<dbReference type="Proteomes" id="UP000515934">
    <property type="component" value="Chromosome"/>
</dbReference>
<organism evidence="1 2">
    <name type="scientific">Leucobacter denitrificans</name>
    <dbReference type="NCBI Taxonomy" id="683042"/>
    <lineage>
        <taxon>Bacteria</taxon>
        <taxon>Bacillati</taxon>
        <taxon>Actinomycetota</taxon>
        <taxon>Actinomycetes</taxon>
        <taxon>Micrococcales</taxon>
        <taxon>Microbacteriaceae</taxon>
        <taxon>Leucobacter</taxon>
    </lineage>
</organism>
<proteinExistence type="predicted"/>
<dbReference type="EMBL" id="CP060716">
    <property type="protein sequence ID" value="QNN63584.1"/>
    <property type="molecule type" value="Genomic_DNA"/>
</dbReference>
<protein>
    <recommendedName>
        <fullName evidence="3">Nuclear transport factor 2 family protein</fullName>
    </recommendedName>
</protein>
<dbReference type="AlphaFoldDB" id="A0A7G9S6V9"/>